<dbReference type="Gene3D" id="3.10.180.10">
    <property type="entry name" value="2,3-Dihydroxybiphenyl 1,2-Dioxygenase, domain 1"/>
    <property type="match status" value="1"/>
</dbReference>
<dbReference type="CDD" id="cd06587">
    <property type="entry name" value="VOC"/>
    <property type="match status" value="1"/>
</dbReference>
<dbReference type="AlphaFoldDB" id="A0A8J2SG16"/>
<sequence length="628" mass="66095">MDAITSALNGTSTSPLVLGGAIGLLLAKKLLSSGRAREPSATSLGARVVLITGCDSGFGRGLVEAALAEGFEVVAACYTPDGAAAIEATGGGVATVTTVVADLATPEGVEAVARVAKEVAGARGLYGLVNNAGRCVPGNCGWAPPVSFEYTMKLNFHAHVAVTYALLPVPVWKPALRRAKGRVVNVSSVCGIAAPPTNAAYSASKHALEAYSDILRAEEEPFGVKVFVVEPGTMRTPLALSYGDTWKKGYDAAPAARRAPYGAAWAEATVQKMNTDIPNVAEDPQITVKALLECLVLADPPTRVTTGGAIPTIYRVLAALPDKTRDRAWDALGGVAVPPAALTRPSPPKSRVVSHVSIRVRSLAASTPWYEAFGYTRVGAAADGMLFLEPGASSIWRPLLLLVEDAAMPQRGACYEAGLSRLSLYVDDLDKALSRLTDKRLTPIHPPGGKGGTAAVFHDPDGYCVYLISFHGAISLYVRFMGWWKGARDANPFSCTLNVTDARRANAAFEALGFKTLVDITSPDRDMLPAFGLPRDLGIESIRLALLPSDGFIGIVMEWTSTPKTAATPSNALAISVDDVAGELARAEKAGLRTEPATLRSYPVLGEALVGACFVDDCRVEFVRFLDC</sequence>
<feature type="domain" description="VOC" evidence="1">
    <location>
        <begin position="352"/>
        <end position="470"/>
    </location>
</feature>
<protein>
    <recommendedName>
        <fullName evidence="1">VOC domain-containing protein</fullName>
    </recommendedName>
</protein>
<reference evidence="2" key="1">
    <citation type="submission" date="2021-11" db="EMBL/GenBank/DDBJ databases">
        <authorList>
            <consortium name="Genoscope - CEA"/>
            <person name="William W."/>
        </authorList>
    </citation>
    <scope>NUCLEOTIDE SEQUENCE</scope>
</reference>
<dbReference type="GO" id="GO:0008202">
    <property type="term" value="P:steroid metabolic process"/>
    <property type="evidence" value="ECO:0007669"/>
    <property type="project" value="TreeGrafter"/>
</dbReference>
<dbReference type="InterPro" id="IPR004360">
    <property type="entry name" value="Glyas_Fos-R_dOase_dom"/>
</dbReference>
<dbReference type="PANTHER" id="PTHR43313">
    <property type="entry name" value="SHORT-CHAIN DEHYDROGENASE/REDUCTASE FAMILY 9C"/>
    <property type="match status" value="1"/>
</dbReference>
<evidence type="ECO:0000313" key="3">
    <source>
        <dbReference type="Proteomes" id="UP000789595"/>
    </source>
</evidence>
<dbReference type="EMBL" id="CAKKNE010000003">
    <property type="protein sequence ID" value="CAH0371330.1"/>
    <property type="molecule type" value="Genomic_DNA"/>
</dbReference>
<dbReference type="SUPFAM" id="SSF54593">
    <property type="entry name" value="Glyoxalase/Bleomycin resistance protein/Dihydroxybiphenyl dioxygenase"/>
    <property type="match status" value="2"/>
</dbReference>
<name>A0A8J2SG16_9STRA</name>
<accession>A0A8J2SG16</accession>
<comment type="caution">
    <text evidence="2">The sequence shown here is derived from an EMBL/GenBank/DDBJ whole genome shotgun (WGS) entry which is preliminary data.</text>
</comment>
<dbReference type="InterPro" id="IPR002347">
    <property type="entry name" value="SDR_fam"/>
</dbReference>
<organism evidence="2 3">
    <name type="scientific">Pelagomonas calceolata</name>
    <dbReference type="NCBI Taxonomy" id="35677"/>
    <lineage>
        <taxon>Eukaryota</taxon>
        <taxon>Sar</taxon>
        <taxon>Stramenopiles</taxon>
        <taxon>Ochrophyta</taxon>
        <taxon>Pelagophyceae</taxon>
        <taxon>Pelagomonadales</taxon>
        <taxon>Pelagomonadaceae</taxon>
        <taxon>Pelagomonas</taxon>
    </lineage>
</organism>
<dbReference type="Pfam" id="PF00903">
    <property type="entry name" value="Glyoxalase"/>
    <property type="match status" value="1"/>
</dbReference>
<dbReference type="PRINTS" id="PR00080">
    <property type="entry name" value="SDRFAMILY"/>
</dbReference>
<dbReference type="InterPro" id="IPR029068">
    <property type="entry name" value="Glyas_Bleomycin-R_OHBP_Dase"/>
</dbReference>
<dbReference type="Proteomes" id="UP000789595">
    <property type="component" value="Unassembled WGS sequence"/>
</dbReference>
<dbReference type="InterPro" id="IPR020904">
    <property type="entry name" value="Sc_DH/Rdtase_CS"/>
</dbReference>
<dbReference type="Gene3D" id="3.40.50.720">
    <property type="entry name" value="NAD(P)-binding Rossmann-like Domain"/>
    <property type="match status" value="1"/>
</dbReference>
<dbReference type="SUPFAM" id="SSF51735">
    <property type="entry name" value="NAD(P)-binding Rossmann-fold domains"/>
    <property type="match status" value="1"/>
</dbReference>
<keyword evidence="3" id="KW-1185">Reference proteome</keyword>
<gene>
    <name evidence="2" type="ORF">PECAL_3P12650</name>
</gene>
<dbReference type="InterPro" id="IPR037523">
    <property type="entry name" value="VOC_core"/>
</dbReference>
<dbReference type="PRINTS" id="PR00081">
    <property type="entry name" value="GDHRDH"/>
</dbReference>
<evidence type="ECO:0000313" key="2">
    <source>
        <dbReference type="EMBL" id="CAH0371330.1"/>
    </source>
</evidence>
<dbReference type="PROSITE" id="PS00061">
    <property type="entry name" value="ADH_SHORT"/>
    <property type="match status" value="1"/>
</dbReference>
<dbReference type="PANTHER" id="PTHR43313:SF1">
    <property type="entry name" value="3BETA-HYDROXYSTEROID DEHYDROGENASE DHS-16"/>
    <property type="match status" value="1"/>
</dbReference>
<proteinExistence type="predicted"/>
<dbReference type="OrthoDB" id="1274115at2759"/>
<dbReference type="GO" id="GO:0016491">
    <property type="term" value="F:oxidoreductase activity"/>
    <property type="evidence" value="ECO:0007669"/>
    <property type="project" value="TreeGrafter"/>
</dbReference>
<evidence type="ECO:0000259" key="1">
    <source>
        <dbReference type="PROSITE" id="PS51819"/>
    </source>
</evidence>
<dbReference type="PROSITE" id="PS51819">
    <property type="entry name" value="VOC"/>
    <property type="match status" value="1"/>
</dbReference>
<dbReference type="Pfam" id="PF00106">
    <property type="entry name" value="adh_short"/>
    <property type="match status" value="1"/>
</dbReference>
<dbReference type="InterPro" id="IPR036291">
    <property type="entry name" value="NAD(P)-bd_dom_sf"/>
</dbReference>